<dbReference type="InterPro" id="IPR003591">
    <property type="entry name" value="Leu-rich_rpt_typical-subtyp"/>
</dbReference>
<keyword evidence="2" id="KW-0677">Repeat</keyword>
<dbReference type="PRINTS" id="PR00019">
    <property type="entry name" value="LEURICHRPT"/>
</dbReference>
<comment type="similarity">
    <text evidence="4">Belongs to the SHOC2 family.</text>
</comment>
<dbReference type="InterPro" id="IPR001611">
    <property type="entry name" value="Leu-rich_rpt"/>
</dbReference>
<dbReference type="SMART" id="SM00364">
    <property type="entry name" value="LRR_BAC"/>
    <property type="match status" value="7"/>
</dbReference>
<evidence type="ECO:0000256" key="5">
    <source>
        <dbReference type="SAM" id="Coils"/>
    </source>
</evidence>
<protein>
    <submittedName>
        <fullName evidence="8">Uncharacterized protein</fullName>
    </submittedName>
</protein>
<reference evidence="8" key="1">
    <citation type="journal article" date="2023" name="Mol. Ecol. Resour.">
        <title>Chromosome-level genome assembly of a triploid poplar Populus alba 'Berolinensis'.</title>
        <authorList>
            <person name="Chen S."/>
            <person name="Yu Y."/>
            <person name="Wang X."/>
            <person name="Wang S."/>
            <person name="Zhang T."/>
            <person name="Zhou Y."/>
            <person name="He R."/>
            <person name="Meng N."/>
            <person name="Wang Y."/>
            <person name="Liu W."/>
            <person name="Liu Z."/>
            <person name="Liu J."/>
            <person name="Guo Q."/>
            <person name="Huang H."/>
            <person name="Sederoff R.R."/>
            <person name="Wang G."/>
            <person name="Qu G."/>
            <person name="Chen S."/>
        </authorList>
    </citation>
    <scope>NUCLEOTIDE SEQUENCE</scope>
    <source>
        <strain evidence="8">SC-2020</strain>
    </source>
</reference>
<dbReference type="Gene3D" id="3.80.10.10">
    <property type="entry name" value="Ribonuclease Inhibitor"/>
    <property type="match status" value="2"/>
</dbReference>
<evidence type="ECO:0000313" key="8">
    <source>
        <dbReference type="EMBL" id="KAJ6970596.1"/>
    </source>
</evidence>
<feature type="region of interest" description="Disordered" evidence="6">
    <location>
        <begin position="17"/>
        <end position="51"/>
    </location>
</feature>
<accession>A0AAD6PWY0</accession>
<dbReference type="GO" id="GO:0005737">
    <property type="term" value="C:cytoplasm"/>
    <property type="evidence" value="ECO:0007669"/>
    <property type="project" value="TreeGrafter"/>
</dbReference>
<evidence type="ECO:0000256" key="4">
    <source>
        <dbReference type="ARBA" id="ARBA00023786"/>
    </source>
</evidence>
<keyword evidence="9" id="KW-1185">Reference proteome</keyword>
<dbReference type="AlphaFoldDB" id="A0AAD6PWY0"/>
<keyword evidence="1" id="KW-0433">Leucine-rich repeat</keyword>
<dbReference type="Pfam" id="PF00560">
    <property type="entry name" value="LRR_1"/>
    <property type="match status" value="1"/>
</dbReference>
<dbReference type="Pfam" id="PF13855">
    <property type="entry name" value="LRR_8"/>
    <property type="match status" value="3"/>
</dbReference>
<evidence type="ECO:0000256" key="1">
    <source>
        <dbReference type="ARBA" id="ARBA00022614"/>
    </source>
</evidence>
<evidence type="ECO:0000256" key="6">
    <source>
        <dbReference type="SAM" id="MobiDB-lite"/>
    </source>
</evidence>
<dbReference type="SMART" id="SM00365">
    <property type="entry name" value="LRR_SD22"/>
    <property type="match status" value="3"/>
</dbReference>
<dbReference type="SUPFAM" id="SSF52058">
    <property type="entry name" value="L domain-like"/>
    <property type="match status" value="1"/>
</dbReference>
<keyword evidence="3 5" id="KW-0175">Coiled coil</keyword>
<keyword evidence="7" id="KW-0472">Membrane</keyword>
<sequence length="652" mass="72816">MDPDPKTHPILSYVMARLPSLGHKSPGPSFDIEQPPQPSQPPPPQSLFPRLSDPALLSSMRRAVGDVAQTRSVLHTLGPRPDHETVDTAKLKLSEIESNLSKQLEDLVLSPRPCEIDRLEWRAHLAEKEKKIREEAEKEIGFYKMVLQLDEMHRDYEKLLKEAEDKLEKIYRKAERGVEQDKEEEGVEVEVEVTEEVVGVLREGSSKGIERVDLSNRRLRFLPEGFGRVVGLKVLNLSNNQLQVIPDSITGLEILEELNLASNLLEALPDSIGLLQNLKILDVSSNKIEVLPDTICHCRSLLELDVSFNCLTYLPTNIGHEMSNLQRLSIQLNKISSLPTSIGEMRSLRHLDAHFNELRGLPPAIGKLTNLETLNLSSNFSDLKELPETFGDLTNLKELDLSNNQISALPDSFGRLDNLTKLNLDQNPLVIPPPEVIKEGVEAVKIYMAKRWIDILVEEERKSMLEVQEQAQTGWLTRGASWLKTYATGVSATVSGFLSPRFLLKLQRCQLERAATSANFALLPLSPILTINRDMSKLSRTSSSSKTTTLLLFLFLLMLALLVSFCAVVCYFYACTANPSRLNWAGFFGSALLVSGVLLLSTLLVIAARATVLTWITVLVLLAFSGKRRRVLVQQGRKITADVVMFLIRGAA</sequence>
<feature type="coiled-coil region" evidence="5">
    <location>
        <begin position="146"/>
        <end position="184"/>
    </location>
</feature>
<gene>
    <name evidence="8" type="ORF">NC653_035010</name>
</gene>
<keyword evidence="7" id="KW-0812">Transmembrane</keyword>
<feature type="transmembrane region" description="Helical" evidence="7">
    <location>
        <begin position="606"/>
        <end position="624"/>
    </location>
</feature>
<dbReference type="InterPro" id="IPR050216">
    <property type="entry name" value="LRR_domain-containing"/>
</dbReference>
<dbReference type="PANTHER" id="PTHR48051:SF54">
    <property type="entry name" value="LEUCINE-RICH REPEAT-CONTAINING PROTEIN"/>
    <property type="match status" value="1"/>
</dbReference>
<dbReference type="EMBL" id="JAQIZT010000015">
    <property type="protein sequence ID" value="KAJ6970596.1"/>
    <property type="molecule type" value="Genomic_DNA"/>
</dbReference>
<feature type="compositionally biased region" description="Pro residues" evidence="6">
    <location>
        <begin position="35"/>
        <end position="46"/>
    </location>
</feature>
<name>A0AAD6PWY0_9ROSI</name>
<dbReference type="Proteomes" id="UP001164929">
    <property type="component" value="Chromosome 15"/>
</dbReference>
<feature type="transmembrane region" description="Helical" evidence="7">
    <location>
        <begin position="582"/>
        <end position="600"/>
    </location>
</feature>
<proteinExistence type="inferred from homology"/>
<dbReference type="FunFam" id="3.80.10.10:FF:000746">
    <property type="entry name" value="Plant intracellular Ras-group-related LRR protein 2"/>
    <property type="match status" value="1"/>
</dbReference>
<comment type="caution">
    <text evidence="8">The sequence shown here is derived from an EMBL/GenBank/DDBJ whole genome shotgun (WGS) entry which is preliminary data.</text>
</comment>
<evidence type="ECO:0000256" key="7">
    <source>
        <dbReference type="SAM" id="Phobius"/>
    </source>
</evidence>
<evidence type="ECO:0000256" key="2">
    <source>
        <dbReference type="ARBA" id="ARBA00022737"/>
    </source>
</evidence>
<feature type="transmembrane region" description="Helical" evidence="7">
    <location>
        <begin position="550"/>
        <end position="575"/>
    </location>
</feature>
<evidence type="ECO:0000256" key="3">
    <source>
        <dbReference type="ARBA" id="ARBA00023054"/>
    </source>
</evidence>
<evidence type="ECO:0000313" key="9">
    <source>
        <dbReference type="Proteomes" id="UP001164929"/>
    </source>
</evidence>
<organism evidence="8 9">
    <name type="scientific">Populus alba x Populus x berolinensis</name>
    <dbReference type="NCBI Taxonomy" id="444605"/>
    <lineage>
        <taxon>Eukaryota</taxon>
        <taxon>Viridiplantae</taxon>
        <taxon>Streptophyta</taxon>
        <taxon>Embryophyta</taxon>
        <taxon>Tracheophyta</taxon>
        <taxon>Spermatophyta</taxon>
        <taxon>Magnoliopsida</taxon>
        <taxon>eudicotyledons</taxon>
        <taxon>Gunneridae</taxon>
        <taxon>Pentapetalae</taxon>
        <taxon>rosids</taxon>
        <taxon>fabids</taxon>
        <taxon>Malpighiales</taxon>
        <taxon>Salicaceae</taxon>
        <taxon>Saliceae</taxon>
        <taxon>Populus</taxon>
    </lineage>
</organism>
<dbReference type="PANTHER" id="PTHR48051">
    <property type="match status" value="1"/>
</dbReference>
<dbReference type="InterPro" id="IPR032675">
    <property type="entry name" value="LRR_dom_sf"/>
</dbReference>
<dbReference type="SMART" id="SM00369">
    <property type="entry name" value="LRR_TYP"/>
    <property type="match status" value="9"/>
</dbReference>
<keyword evidence="7" id="KW-1133">Transmembrane helix</keyword>
<dbReference type="GO" id="GO:0055046">
    <property type="term" value="P:microgametogenesis"/>
    <property type="evidence" value="ECO:0007669"/>
    <property type="project" value="UniProtKB-ARBA"/>
</dbReference>
<dbReference type="PROSITE" id="PS51450">
    <property type="entry name" value="LRR"/>
    <property type="match status" value="4"/>
</dbReference>
<dbReference type="FunFam" id="3.80.10.10:FF:000610">
    <property type="entry name" value="Plant intracellular Ras-group-related LRR protein 9"/>
    <property type="match status" value="1"/>
</dbReference>